<dbReference type="Pfam" id="PF07664">
    <property type="entry name" value="FeoB_C"/>
    <property type="match status" value="1"/>
</dbReference>
<keyword evidence="4" id="KW-0410">Iron transport</keyword>
<evidence type="ECO:0000256" key="12">
    <source>
        <dbReference type="ARBA" id="ARBA00031200"/>
    </source>
</evidence>
<evidence type="ECO:0000256" key="15">
    <source>
        <dbReference type="PIRSR" id="PIRSR603373-2"/>
    </source>
</evidence>
<evidence type="ECO:0000256" key="7">
    <source>
        <dbReference type="ARBA" id="ARBA00022989"/>
    </source>
</evidence>
<dbReference type="RefSeq" id="WP_261599586.1">
    <property type="nucleotide sequence ID" value="NZ_CP104550.1"/>
</dbReference>
<feature type="transmembrane region" description="Helical" evidence="16">
    <location>
        <begin position="622"/>
        <end position="644"/>
    </location>
</feature>
<dbReference type="Proteomes" id="UP001065373">
    <property type="component" value="Chromosome"/>
</dbReference>
<dbReference type="PROSITE" id="PS51711">
    <property type="entry name" value="G_FEOB"/>
    <property type="match status" value="1"/>
</dbReference>
<sequence>MPLKVALAGNPNVGKSTLFNGLTGLNQHVGNWPGKTVEKKEGMFSFRGTEIELVDLPGTYSLTAGSPEEEVVVDYFLEEEPDLVVNVVDASNLDRNLYLALQVMEFGLNTIIAVNLNREAEKEGYRVNHEGLSELLGVPAVQIEAVDPEQDQLLETVLRQTGKRPEPVTYEFMKRDDVRALMELIGEKIRGPSPGWVLIKLLEGDERVESMLDSEILDEFKKIRKTLEDEYGDTETLVADARYGLIEALIEGSVKRPALDRVTRSEIIDRVVLNRYLGLPILLGVMWLVFQLTFTAGAPITELIEGGFSVLAESVSSWSGSSLLADGVIGGVGAVMVFIPNIFILFFLLSFLEDSGYLARAAFVMDRIMNTLGGLSGRSFIPMMLGFGCCVPAIMSTRTIDSERDRIITSLIVPFMSCSARLPVYVLFTAALFPFIYRGWVIFSLYILGIVVAIISARLLGDRLLGGERSLFLMELPPYRMPRLRTLLIHTWMRGVQFVKKAGTVILAGSLVIWFLSNYPEAGVSDSFLGMLGAFIAPFFQQLGFGEWQSAVALIFGFVAKELVISTFGTVYGSGNIQAAIQGIFTPLEALSFMVFVLLYTPCIATLGVIKQEAGSRWALFSLAYSLATAWVVSFLVYTAGTLVGF</sequence>
<evidence type="ECO:0000256" key="8">
    <source>
        <dbReference type="ARBA" id="ARBA00023004"/>
    </source>
</evidence>
<dbReference type="GO" id="GO:0005886">
    <property type="term" value="C:plasma membrane"/>
    <property type="evidence" value="ECO:0007669"/>
    <property type="project" value="UniProtKB-SubCell"/>
</dbReference>
<dbReference type="InterPro" id="IPR006073">
    <property type="entry name" value="GTP-bd"/>
</dbReference>
<keyword evidence="5 16" id="KW-0812">Transmembrane</keyword>
<dbReference type="Pfam" id="PF17910">
    <property type="entry name" value="FeoB_Cyto"/>
    <property type="match status" value="1"/>
</dbReference>
<evidence type="ECO:0000256" key="11">
    <source>
        <dbReference type="ARBA" id="ARBA00023136"/>
    </source>
</evidence>
<keyword evidence="9" id="KW-0406">Ion transport</keyword>
<evidence type="ECO:0000256" key="1">
    <source>
        <dbReference type="ARBA" id="ARBA00004651"/>
    </source>
</evidence>
<dbReference type="InterPro" id="IPR011640">
    <property type="entry name" value="Fe2_transport_prot_B_C"/>
</dbReference>
<keyword evidence="6 14" id="KW-0547">Nucleotide-binding</keyword>
<feature type="transmembrane region" description="Helical" evidence="16">
    <location>
        <begin position="276"/>
        <end position="294"/>
    </location>
</feature>
<keyword evidence="11 16" id="KW-0472">Membrane</keyword>
<organism evidence="18">
    <name type="scientific">Methanothermobacter wolfeii</name>
    <name type="common">Methanobacterium wolfei</name>
    <dbReference type="NCBI Taxonomy" id="145261"/>
    <lineage>
        <taxon>Archaea</taxon>
        <taxon>Methanobacteriati</taxon>
        <taxon>Methanobacteriota</taxon>
        <taxon>Methanomada group</taxon>
        <taxon>Methanobacteria</taxon>
        <taxon>Methanobacteriales</taxon>
        <taxon>Methanobacteriaceae</taxon>
        <taxon>Methanothermobacter</taxon>
    </lineage>
</organism>
<feature type="transmembrane region" description="Helical" evidence="16">
    <location>
        <begin position="440"/>
        <end position="460"/>
    </location>
</feature>
<dbReference type="Pfam" id="PF07670">
    <property type="entry name" value="Gate"/>
    <property type="match status" value="2"/>
</dbReference>
<feature type="binding site" evidence="14">
    <location>
        <begin position="9"/>
        <end position="16"/>
    </location>
    <ligand>
        <name>GTP</name>
        <dbReference type="ChEBI" id="CHEBI:37565"/>
        <label>1</label>
    </ligand>
</feature>
<protein>
    <recommendedName>
        <fullName evidence="12 13">Ferrous iron transport protein B</fullName>
    </recommendedName>
</protein>
<feature type="domain" description="FeoB-type G" evidence="17">
    <location>
        <begin position="2"/>
        <end position="164"/>
    </location>
</feature>
<dbReference type="EMBL" id="CP104550">
    <property type="protein sequence ID" value="UXH31656.1"/>
    <property type="molecule type" value="Genomic_DNA"/>
</dbReference>
<dbReference type="PANTHER" id="PTHR43185:SF1">
    <property type="entry name" value="FE(2+) TRANSPORTER FEOB"/>
    <property type="match status" value="1"/>
</dbReference>
<accession>A0A9E7UN48</accession>
<feature type="binding site" evidence="14">
    <location>
        <begin position="34"/>
        <end position="38"/>
    </location>
    <ligand>
        <name>GTP</name>
        <dbReference type="ChEBI" id="CHEBI:37565"/>
        <label>1</label>
    </ligand>
</feature>
<dbReference type="InterPro" id="IPR030389">
    <property type="entry name" value="G_FEOB_dom"/>
</dbReference>
<evidence type="ECO:0000256" key="9">
    <source>
        <dbReference type="ARBA" id="ARBA00023065"/>
    </source>
</evidence>
<feature type="binding site" evidence="15">
    <location>
        <position position="21"/>
    </location>
    <ligand>
        <name>Mg(2+)</name>
        <dbReference type="ChEBI" id="CHEBI:18420"/>
        <label>2</label>
    </ligand>
</feature>
<gene>
    <name evidence="18" type="primary">feoB</name>
    <name evidence="18" type="ORF">N5910_09015</name>
</gene>
<dbReference type="AlphaFoldDB" id="A0A9E7UN48"/>
<feature type="transmembrane region" description="Helical" evidence="16">
    <location>
        <begin position="328"/>
        <end position="352"/>
    </location>
</feature>
<dbReference type="InterPro" id="IPR050860">
    <property type="entry name" value="FeoB_GTPase"/>
</dbReference>
<evidence type="ECO:0000256" key="14">
    <source>
        <dbReference type="PIRSR" id="PIRSR603373-1"/>
    </source>
</evidence>
<evidence type="ECO:0000256" key="2">
    <source>
        <dbReference type="ARBA" id="ARBA00022448"/>
    </source>
</evidence>
<dbReference type="Gene3D" id="3.40.50.300">
    <property type="entry name" value="P-loop containing nucleotide triphosphate hydrolases"/>
    <property type="match status" value="1"/>
</dbReference>
<evidence type="ECO:0000256" key="5">
    <source>
        <dbReference type="ARBA" id="ARBA00022692"/>
    </source>
</evidence>
<feature type="binding site" evidence="15">
    <location>
        <position position="20"/>
    </location>
    <ligand>
        <name>Mg(2+)</name>
        <dbReference type="ChEBI" id="CHEBI:18420"/>
        <label>2</label>
    </ligand>
</feature>
<dbReference type="InterPro" id="IPR003373">
    <property type="entry name" value="Fe2_transport_prot-B"/>
</dbReference>
<evidence type="ECO:0000256" key="4">
    <source>
        <dbReference type="ARBA" id="ARBA00022496"/>
    </source>
</evidence>
<evidence type="ECO:0000256" key="6">
    <source>
        <dbReference type="ARBA" id="ARBA00022741"/>
    </source>
</evidence>
<keyword evidence="10 14" id="KW-0342">GTP-binding</keyword>
<evidence type="ECO:0000259" key="17">
    <source>
        <dbReference type="PROSITE" id="PS51711"/>
    </source>
</evidence>
<keyword evidence="15" id="KW-0479">Metal-binding</keyword>
<dbReference type="NCBIfam" id="TIGR00437">
    <property type="entry name" value="feoB"/>
    <property type="match status" value="1"/>
</dbReference>
<dbReference type="GO" id="GO:0015093">
    <property type="term" value="F:ferrous iron transmembrane transporter activity"/>
    <property type="evidence" value="ECO:0007669"/>
    <property type="project" value="UniProtKB-UniRule"/>
</dbReference>
<dbReference type="GeneID" id="75107389"/>
<keyword evidence="2" id="KW-0813">Transport</keyword>
<comment type="subcellular location">
    <subcellularLocation>
        <location evidence="1">Cell membrane</location>
        <topology evidence="1">Multi-pass membrane protein</topology>
    </subcellularLocation>
</comment>
<keyword evidence="8" id="KW-0408">Iron</keyword>
<feature type="transmembrane region" description="Helical" evidence="16">
    <location>
        <begin position="522"/>
        <end position="540"/>
    </location>
</feature>
<dbReference type="Pfam" id="PF02421">
    <property type="entry name" value="FeoB_N"/>
    <property type="match status" value="1"/>
</dbReference>
<evidence type="ECO:0000313" key="18">
    <source>
        <dbReference type="EMBL" id="UXH31656.1"/>
    </source>
</evidence>
<dbReference type="SUPFAM" id="SSF52540">
    <property type="entry name" value="P-loop containing nucleoside triphosphate hydrolases"/>
    <property type="match status" value="1"/>
</dbReference>
<evidence type="ECO:0000256" key="13">
    <source>
        <dbReference type="NCBIfam" id="TIGR00437"/>
    </source>
</evidence>
<keyword evidence="15" id="KW-0460">Magnesium</keyword>
<dbReference type="PRINTS" id="PR00326">
    <property type="entry name" value="GTP1OBG"/>
</dbReference>
<evidence type="ECO:0000256" key="3">
    <source>
        <dbReference type="ARBA" id="ARBA00022475"/>
    </source>
</evidence>
<feature type="transmembrane region" description="Helical" evidence="16">
    <location>
        <begin position="498"/>
        <end position="516"/>
    </location>
</feature>
<feature type="binding site" evidence="14">
    <location>
        <begin position="55"/>
        <end position="58"/>
    </location>
    <ligand>
        <name>GTP</name>
        <dbReference type="ChEBI" id="CHEBI:37565"/>
        <label>1</label>
    </ligand>
</feature>
<dbReference type="GO" id="GO:0005525">
    <property type="term" value="F:GTP binding"/>
    <property type="evidence" value="ECO:0007669"/>
    <property type="project" value="UniProtKB-KW"/>
</dbReference>
<feature type="transmembrane region" description="Helical" evidence="16">
    <location>
        <begin position="552"/>
        <end position="571"/>
    </location>
</feature>
<keyword evidence="7 16" id="KW-1133">Transmembrane helix</keyword>
<dbReference type="InterPro" id="IPR027417">
    <property type="entry name" value="P-loop_NTPase"/>
</dbReference>
<name>A0A9E7UN48_METWO</name>
<proteinExistence type="predicted"/>
<dbReference type="PANTHER" id="PTHR43185">
    <property type="entry name" value="FERROUS IRON TRANSPORT PROTEIN B"/>
    <property type="match status" value="1"/>
</dbReference>
<dbReference type="Gene3D" id="1.10.287.1770">
    <property type="match status" value="1"/>
</dbReference>
<dbReference type="InterPro" id="IPR011642">
    <property type="entry name" value="Gate_dom"/>
</dbReference>
<evidence type="ECO:0000256" key="10">
    <source>
        <dbReference type="ARBA" id="ARBA00023134"/>
    </source>
</evidence>
<evidence type="ECO:0000256" key="16">
    <source>
        <dbReference type="SAM" id="Phobius"/>
    </source>
</evidence>
<reference evidence="18" key="1">
    <citation type="submission" date="2022-09" db="EMBL/GenBank/DDBJ databases">
        <title>Characterization of three MwoI isoschizomers from sequenced genome and metagenomes.</title>
        <authorList>
            <person name="Fomenkov A."/>
            <person name="Xu S.Y."/>
            <person name="Roberts R.J."/>
        </authorList>
    </citation>
    <scope>NUCLEOTIDE SEQUENCE</scope>
    <source>
        <strain evidence="18">DSM 2970</strain>
    </source>
</reference>
<feature type="transmembrane region" description="Helical" evidence="16">
    <location>
        <begin position="591"/>
        <end position="610"/>
    </location>
</feature>
<dbReference type="GO" id="GO:0046872">
    <property type="term" value="F:metal ion binding"/>
    <property type="evidence" value="ECO:0007669"/>
    <property type="project" value="UniProtKB-KW"/>
</dbReference>
<feature type="transmembrane region" description="Helical" evidence="16">
    <location>
        <begin position="407"/>
        <end position="428"/>
    </location>
</feature>
<feature type="binding site" evidence="15">
    <location>
        <position position="23"/>
    </location>
    <ligand>
        <name>Mg(2+)</name>
        <dbReference type="ChEBI" id="CHEBI:18420"/>
        <label>2</label>
    </ligand>
</feature>
<feature type="binding site" evidence="15">
    <location>
        <position position="24"/>
    </location>
    <ligand>
        <name>Mg(2+)</name>
        <dbReference type="ChEBI" id="CHEBI:18420"/>
        <label>2</label>
    </ligand>
</feature>
<dbReference type="InterPro" id="IPR041069">
    <property type="entry name" value="FeoB_Cyto"/>
</dbReference>
<dbReference type="CDD" id="cd01879">
    <property type="entry name" value="FeoB"/>
    <property type="match status" value="1"/>
</dbReference>
<keyword evidence="3" id="KW-1003">Cell membrane</keyword>